<dbReference type="Proteomes" id="UP001196413">
    <property type="component" value="Unassembled WGS sequence"/>
</dbReference>
<accession>A0AAD5MC24</accession>
<dbReference type="AlphaFoldDB" id="A0AAD5MC24"/>
<evidence type="ECO:0000313" key="2">
    <source>
        <dbReference type="Proteomes" id="UP001196413"/>
    </source>
</evidence>
<comment type="caution">
    <text evidence="1">The sequence shown here is derived from an EMBL/GenBank/DDBJ whole genome shotgun (WGS) entry which is preliminary data.</text>
</comment>
<sequence>MVGRGKHPEDLFLLFQYPTDHVKVIIRGAYLGDFQTHACHNSTAKLTITK</sequence>
<proteinExistence type="predicted"/>
<protein>
    <submittedName>
        <fullName evidence="1">Uncharacterized protein</fullName>
    </submittedName>
</protein>
<keyword evidence="2" id="KW-1185">Reference proteome</keyword>
<reference evidence="1" key="1">
    <citation type="submission" date="2021-06" db="EMBL/GenBank/DDBJ databases">
        <title>Parelaphostrongylus tenuis whole genome reference sequence.</title>
        <authorList>
            <person name="Garwood T.J."/>
            <person name="Larsen P.A."/>
            <person name="Fountain-Jones N.M."/>
            <person name="Garbe J.R."/>
            <person name="Macchietto M.G."/>
            <person name="Kania S.A."/>
            <person name="Gerhold R.W."/>
            <person name="Richards J.E."/>
            <person name="Wolf T.M."/>
        </authorList>
    </citation>
    <scope>NUCLEOTIDE SEQUENCE</scope>
    <source>
        <strain evidence="1">MNPRO001-30</strain>
        <tissue evidence="1">Meninges</tissue>
    </source>
</reference>
<name>A0AAD5MC24_PARTN</name>
<evidence type="ECO:0000313" key="1">
    <source>
        <dbReference type="EMBL" id="KAJ1353463.1"/>
    </source>
</evidence>
<dbReference type="EMBL" id="JAHQIW010001715">
    <property type="protein sequence ID" value="KAJ1353463.1"/>
    <property type="molecule type" value="Genomic_DNA"/>
</dbReference>
<gene>
    <name evidence="1" type="ORF">KIN20_010099</name>
</gene>
<organism evidence="1 2">
    <name type="scientific">Parelaphostrongylus tenuis</name>
    <name type="common">Meningeal worm</name>
    <dbReference type="NCBI Taxonomy" id="148309"/>
    <lineage>
        <taxon>Eukaryota</taxon>
        <taxon>Metazoa</taxon>
        <taxon>Ecdysozoa</taxon>
        <taxon>Nematoda</taxon>
        <taxon>Chromadorea</taxon>
        <taxon>Rhabditida</taxon>
        <taxon>Rhabditina</taxon>
        <taxon>Rhabditomorpha</taxon>
        <taxon>Strongyloidea</taxon>
        <taxon>Metastrongylidae</taxon>
        <taxon>Parelaphostrongylus</taxon>
    </lineage>
</organism>